<dbReference type="InterPro" id="IPR029045">
    <property type="entry name" value="ClpP/crotonase-like_dom_sf"/>
</dbReference>
<keyword evidence="3" id="KW-1185">Reference proteome</keyword>
<dbReference type="InterPro" id="IPR005151">
    <property type="entry name" value="Tail-specific_protease"/>
</dbReference>
<protein>
    <submittedName>
        <fullName evidence="2">Peptidase S41</fullName>
    </submittedName>
</protein>
<organism evidence="2 3">
    <name type="scientific">Puia dinghuensis</name>
    <dbReference type="NCBI Taxonomy" id="1792502"/>
    <lineage>
        <taxon>Bacteria</taxon>
        <taxon>Pseudomonadati</taxon>
        <taxon>Bacteroidota</taxon>
        <taxon>Chitinophagia</taxon>
        <taxon>Chitinophagales</taxon>
        <taxon>Chitinophagaceae</taxon>
        <taxon>Puia</taxon>
    </lineage>
</organism>
<dbReference type="SUPFAM" id="SSF52096">
    <property type="entry name" value="ClpP/crotonase"/>
    <property type="match status" value="1"/>
</dbReference>
<dbReference type="Gene3D" id="3.30.750.44">
    <property type="match status" value="1"/>
</dbReference>
<dbReference type="GO" id="GO:0004175">
    <property type="term" value="F:endopeptidase activity"/>
    <property type="evidence" value="ECO:0007669"/>
    <property type="project" value="TreeGrafter"/>
</dbReference>
<dbReference type="EMBL" id="BMJC01000001">
    <property type="protein sequence ID" value="GGA87163.1"/>
    <property type="molecule type" value="Genomic_DNA"/>
</dbReference>
<evidence type="ECO:0000313" key="2">
    <source>
        <dbReference type="EMBL" id="GGA87163.1"/>
    </source>
</evidence>
<comment type="caution">
    <text evidence="2">The sequence shown here is derived from an EMBL/GenBank/DDBJ whole genome shotgun (WGS) entry which is preliminary data.</text>
</comment>
<dbReference type="PANTHER" id="PTHR32060">
    <property type="entry name" value="TAIL-SPECIFIC PROTEASE"/>
    <property type="match status" value="1"/>
</dbReference>
<accession>A0A8J2U8W7</accession>
<dbReference type="GO" id="GO:0007165">
    <property type="term" value="P:signal transduction"/>
    <property type="evidence" value="ECO:0007669"/>
    <property type="project" value="TreeGrafter"/>
</dbReference>
<reference evidence="2" key="1">
    <citation type="journal article" date="2014" name="Int. J. Syst. Evol. Microbiol.">
        <title>Complete genome sequence of Corynebacterium casei LMG S-19264T (=DSM 44701T), isolated from a smear-ripened cheese.</title>
        <authorList>
            <consortium name="US DOE Joint Genome Institute (JGI-PGF)"/>
            <person name="Walter F."/>
            <person name="Albersmeier A."/>
            <person name="Kalinowski J."/>
            <person name="Ruckert C."/>
        </authorList>
    </citation>
    <scope>NUCLEOTIDE SEQUENCE</scope>
    <source>
        <strain evidence="2">CGMCC 1.15448</strain>
    </source>
</reference>
<dbReference type="RefSeq" id="WP_188928765.1">
    <property type="nucleotide sequence ID" value="NZ_BMJC01000001.1"/>
</dbReference>
<dbReference type="Pfam" id="PF03572">
    <property type="entry name" value="Peptidase_S41"/>
    <property type="match status" value="1"/>
</dbReference>
<evidence type="ECO:0000313" key="3">
    <source>
        <dbReference type="Proteomes" id="UP000607559"/>
    </source>
</evidence>
<sequence length="344" mass="37558">MVRTFFFLSLLTGILPARGSDRAGVDSLPLPCMEKAERLLNEAITFMQKSYYRRDLVSWPDLTAKARQQLESSGNCDDAYAAISWCFRQLNEPHSFVMPPDRAARYNGDEDRPAPEPDLSQLVGEIRGEWLQDSIGYLTIPWIHTSDSLICERIADSLQTVIARLDSRGISRWIIDLRKNSGGNCWPMLTGVGPLLGDGIHGYFVSAVTGERAPFAYRDGSAFEGRHVICRVSGKGYHTQRNNKSIVVLTGRRTVSAGELVALAFRGGAQTCLIGEPTAGLTTANTTHPLSDGSMLVLTVCQEADRTGHICEGSIQPDKYVAAGSPTAGDDPAKTAAINWLLLQ</sequence>
<dbReference type="GO" id="GO:0006508">
    <property type="term" value="P:proteolysis"/>
    <property type="evidence" value="ECO:0007669"/>
    <property type="project" value="InterPro"/>
</dbReference>
<dbReference type="GO" id="GO:0030288">
    <property type="term" value="C:outer membrane-bounded periplasmic space"/>
    <property type="evidence" value="ECO:0007669"/>
    <property type="project" value="TreeGrafter"/>
</dbReference>
<reference evidence="2" key="2">
    <citation type="submission" date="2020-09" db="EMBL/GenBank/DDBJ databases">
        <authorList>
            <person name="Sun Q."/>
            <person name="Zhou Y."/>
        </authorList>
    </citation>
    <scope>NUCLEOTIDE SEQUENCE</scope>
    <source>
        <strain evidence="2">CGMCC 1.15448</strain>
    </source>
</reference>
<dbReference type="PANTHER" id="PTHR32060:SF30">
    <property type="entry name" value="CARBOXY-TERMINAL PROCESSING PROTEASE CTPA"/>
    <property type="match status" value="1"/>
</dbReference>
<name>A0A8J2U8W7_9BACT</name>
<dbReference type="Gene3D" id="3.90.226.10">
    <property type="entry name" value="2-enoyl-CoA Hydratase, Chain A, domain 1"/>
    <property type="match status" value="1"/>
</dbReference>
<dbReference type="AlphaFoldDB" id="A0A8J2U8W7"/>
<dbReference type="SMART" id="SM00245">
    <property type="entry name" value="TSPc"/>
    <property type="match status" value="1"/>
</dbReference>
<evidence type="ECO:0000259" key="1">
    <source>
        <dbReference type="SMART" id="SM00245"/>
    </source>
</evidence>
<feature type="domain" description="Tail specific protease" evidence="1">
    <location>
        <begin position="115"/>
        <end position="322"/>
    </location>
</feature>
<dbReference type="GO" id="GO:0008236">
    <property type="term" value="F:serine-type peptidase activity"/>
    <property type="evidence" value="ECO:0007669"/>
    <property type="project" value="InterPro"/>
</dbReference>
<proteinExistence type="predicted"/>
<dbReference type="Proteomes" id="UP000607559">
    <property type="component" value="Unassembled WGS sequence"/>
</dbReference>
<gene>
    <name evidence="2" type="ORF">GCM10011511_07870</name>
</gene>